<evidence type="ECO:0000313" key="2">
    <source>
        <dbReference type="Proteomes" id="UP000199262"/>
    </source>
</evidence>
<sequence>MEPKIQSVNYNLDESEKNFIFKKLEKFDNHIKKHVENLKITIKKERELFELDAHLHFNWGKIIHIREDGKILLNLIDSAMEKLYKSATKEKEKKNNK</sequence>
<evidence type="ECO:0000313" key="1">
    <source>
        <dbReference type="EMBL" id="SCW29111.1"/>
    </source>
</evidence>
<gene>
    <name evidence="1" type="ORF">SAMN02983004_00406</name>
</gene>
<reference evidence="2" key="1">
    <citation type="submission" date="2016-10" db="EMBL/GenBank/DDBJ databases">
        <authorList>
            <person name="Varghese N."/>
            <person name="Submissions S."/>
        </authorList>
    </citation>
    <scope>NUCLEOTIDE SEQUENCE [LARGE SCALE GENOMIC DNA]</scope>
    <source>
        <strain evidence="2">ATCC 51557</strain>
    </source>
</reference>
<dbReference type="AlphaFoldDB" id="A0A1G4PA59"/>
<organism evidence="1 2">
    <name type="scientific">Borreliella japonica</name>
    <name type="common">Borrelia japonica</name>
    <dbReference type="NCBI Taxonomy" id="34095"/>
    <lineage>
        <taxon>Bacteria</taxon>
        <taxon>Pseudomonadati</taxon>
        <taxon>Spirochaetota</taxon>
        <taxon>Spirochaetia</taxon>
        <taxon>Spirochaetales</taxon>
        <taxon>Borreliaceae</taxon>
        <taxon>Borreliella</taxon>
    </lineage>
</organism>
<name>A0A1G4PA59_BORJA</name>
<protein>
    <submittedName>
        <fullName evidence="1">Putative sigma-54 modulation protein</fullName>
    </submittedName>
</protein>
<dbReference type="InterPro" id="IPR036567">
    <property type="entry name" value="RHF-like"/>
</dbReference>
<keyword evidence="2" id="KW-1185">Reference proteome</keyword>
<dbReference type="Pfam" id="PF02482">
    <property type="entry name" value="Ribosomal_S30AE"/>
    <property type="match status" value="1"/>
</dbReference>
<dbReference type="Gene3D" id="3.30.160.100">
    <property type="entry name" value="Ribosome hibernation promotion factor-like"/>
    <property type="match status" value="1"/>
</dbReference>
<dbReference type="Proteomes" id="UP000199262">
    <property type="component" value="Unassembled WGS sequence"/>
</dbReference>
<dbReference type="InterPro" id="IPR003489">
    <property type="entry name" value="RHF/RaiA"/>
</dbReference>
<dbReference type="OrthoDB" id="350647at2"/>
<accession>A0A1G4PA59</accession>
<dbReference type="RefSeq" id="WP_091972212.1">
    <property type="nucleotide sequence ID" value="NZ_CP124066.1"/>
</dbReference>
<dbReference type="SUPFAM" id="SSF69754">
    <property type="entry name" value="Ribosome binding protein Y (YfiA homologue)"/>
    <property type="match status" value="1"/>
</dbReference>
<proteinExistence type="predicted"/>
<dbReference type="EMBL" id="FMTE01000002">
    <property type="protein sequence ID" value="SCW29111.1"/>
    <property type="molecule type" value="Genomic_DNA"/>
</dbReference>